<gene>
    <name evidence="2" type="ORF">Dsin_001290</name>
</gene>
<reference evidence="2" key="1">
    <citation type="journal article" date="2023" name="Plant J.">
        <title>Genome sequences and population genomics provide insights into the demographic history, inbreeding, and mutation load of two 'living fossil' tree species of Dipteronia.</title>
        <authorList>
            <person name="Feng Y."/>
            <person name="Comes H.P."/>
            <person name="Chen J."/>
            <person name="Zhu S."/>
            <person name="Lu R."/>
            <person name="Zhang X."/>
            <person name="Li P."/>
            <person name="Qiu J."/>
            <person name="Olsen K.M."/>
            <person name="Qiu Y."/>
        </authorList>
    </citation>
    <scope>NUCLEOTIDE SEQUENCE</scope>
    <source>
        <strain evidence="2">NBL</strain>
    </source>
</reference>
<accession>A0AAE0B534</accession>
<keyword evidence="3" id="KW-1185">Reference proteome</keyword>
<organism evidence="2 3">
    <name type="scientific">Dipteronia sinensis</name>
    <dbReference type="NCBI Taxonomy" id="43782"/>
    <lineage>
        <taxon>Eukaryota</taxon>
        <taxon>Viridiplantae</taxon>
        <taxon>Streptophyta</taxon>
        <taxon>Embryophyta</taxon>
        <taxon>Tracheophyta</taxon>
        <taxon>Spermatophyta</taxon>
        <taxon>Magnoliopsida</taxon>
        <taxon>eudicotyledons</taxon>
        <taxon>Gunneridae</taxon>
        <taxon>Pentapetalae</taxon>
        <taxon>rosids</taxon>
        <taxon>malvids</taxon>
        <taxon>Sapindales</taxon>
        <taxon>Sapindaceae</taxon>
        <taxon>Hippocastanoideae</taxon>
        <taxon>Acereae</taxon>
        <taxon>Dipteronia</taxon>
    </lineage>
</organism>
<proteinExistence type="predicted"/>
<protein>
    <submittedName>
        <fullName evidence="2">Uncharacterized protein</fullName>
    </submittedName>
</protein>
<dbReference type="Proteomes" id="UP001281410">
    <property type="component" value="Unassembled WGS sequence"/>
</dbReference>
<name>A0AAE0B534_9ROSI</name>
<feature type="compositionally biased region" description="Basic and acidic residues" evidence="1">
    <location>
        <begin position="1"/>
        <end position="13"/>
    </location>
</feature>
<evidence type="ECO:0000313" key="3">
    <source>
        <dbReference type="Proteomes" id="UP001281410"/>
    </source>
</evidence>
<dbReference type="EMBL" id="JANJYJ010000001">
    <property type="protein sequence ID" value="KAK3229409.1"/>
    <property type="molecule type" value="Genomic_DNA"/>
</dbReference>
<sequence>MPRGRPRADKTDCNSDVNTKPKQKRSRSDTATKASSGRMMPRRAAACSVLKEKSIRLSEKASVVENKMDIVVEQEIAALGLTAGKDEQEIFRLHIS</sequence>
<evidence type="ECO:0000313" key="2">
    <source>
        <dbReference type="EMBL" id="KAK3229409.1"/>
    </source>
</evidence>
<comment type="caution">
    <text evidence="2">The sequence shown here is derived from an EMBL/GenBank/DDBJ whole genome shotgun (WGS) entry which is preliminary data.</text>
</comment>
<evidence type="ECO:0000256" key="1">
    <source>
        <dbReference type="SAM" id="MobiDB-lite"/>
    </source>
</evidence>
<feature type="region of interest" description="Disordered" evidence="1">
    <location>
        <begin position="1"/>
        <end position="43"/>
    </location>
</feature>
<dbReference type="AlphaFoldDB" id="A0AAE0B534"/>